<organism evidence="3 4">
    <name type="scientific">Sphingobium phenoxybenzoativorans</name>
    <dbReference type="NCBI Taxonomy" id="1592790"/>
    <lineage>
        <taxon>Bacteria</taxon>
        <taxon>Pseudomonadati</taxon>
        <taxon>Pseudomonadota</taxon>
        <taxon>Alphaproteobacteria</taxon>
        <taxon>Sphingomonadales</taxon>
        <taxon>Sphingomonadaceae</taxon>
        <taxon>Sphingobium</taxon>
    </lineage>
</organism>
<dbReference type="EMBL" id="CP073910">
    <property type="protein sequence ID" value="QUT06068.1"/>
    <property type="molecule type" value="Genomic_DNA"/>
</dbReference>
<reference evidence="3" key="1">
    <citation type="submission" date="2021-04" db="EMBL/GenBank/DDBJ databases">
        <title>Isolation of p-tert-butylphenol degrading bacteria Sphingobium phenoxybenzoativorans Tas13 from active sludge.</title>
        <authorList>
            <person name="Li Y."/>
        </authorList>
    </citation>
    <scope>NUCLEOTIDE SEQUENCE</scope>
    <source>
        <strain evidence="3">Tas13</strain>
    </source>
</reference>
<evidence type="ECO:0000313" key="4">
    <source>
        <dbReference type="Proteomes" id="UP000681425"/>
    </source>
</evidence>
<sequence>MIVEISAEAERDLERIGDFIARDNPRRALTFLQELRTKCMSLAGLPNGFPLVPRYEALGIRKRGHGDYLIFYRVDAEKVVIIHILHGAQDYGEILSLL</sequence>
<gene>
    <name evidence="3" type="ORF">KFK14_00765</name>
</gene>
<dbReference type="AlphaFoldDB" id="A0A975K768"/>
<dbReference type="InterPro" id="IPR007712">
    <property type="entry name" value="RelE/ParE_toxin"/>
</dbReference>
<comment type="similarity">
    <text evidence="1">Belongs to the RelE toxin family.</text>
</comment>
<dbReference type="InterPro" id="IPR051803">
    <property type="entry name" value="TA_system_RelE-like_toxin"/>
</dbReference>
<dbReference type="Pfam" id="PF05016">
    <property type="entry name" value="ParE_toxin"/>
    <property type="match status" value="1"/>
</dbReference>
<keyword evidence="4" id="KW-1185">Reference proteome</keyword>
<evidence type="ECO:0000313" key="3">
    <source>
        <dbReference type="EMBL" id="QUT06068.1"/>
    </source>
</evidence>
<accession>A0A975K768</accession>
<dbReference type="PANTHER" id="PTHR33755:SF6">
    <property type="entry name" value="PLASMID STABILIZATION SYSTEM PROTEIN"/>
    <property type="match status" value="1"/>
</dbReference>
<dbReference type="PANTHER" id="PTHR33755">
    <property type="entry name" value="TOXIN PARE1-RELATED"/>
    <property type="match status" value="1"/>
</dbReference>
<dbReference type="Proteomes" id="UP000681425">
    <property type="component" value="Chromosome"/>
</dbReference>
<dbReference type="Gene3D" id="3.30.2310.20">
    <property type="entry name" value="RelE-like"/>
    <property type="match status" value="1"/>
</dbReference>
<dbReference type="InterPro" id="IPR035093">
    <property type="entry name" value="RelE/ParE_toxin_dom_sf"/>
</dbReference>
<keyword evidence="2" id="KW-1277">Toxin-antitoxin system</keyword>
<proteinExistence type="inferred from homology"/>
<protein>
    <submittedName>
        <fullName evidence="3">Type II toxin-antitoxin system RelE/ParE family toxin</fullName>
    </submittedName>
</protein>
<evidence type="ECO:0000256" key="1">
    <source>
        <dbReference type="ARBA" id="ARBA00006226"/>
    </source>
</evidence>
<name>A0A975K768_9SPHN</name>
<evidence type="ECO:0000256" key="2">
    <source>
        <dbReference type="ARBA" id="ARBA00022649"/>
    </source>
</evidence>
<dbReference type="KEGG" id="spph:KFK14_00765"/>
<dbReference type="RefSeq" id="WP_212609524.1">
    <property type="nucleotide sequence ID" value="NZ_CP073910.1"/>
</dbReference>